<protein>
    <recommendedName>
        <fullName evidence="3">HEAT repeat domain-containing protein</fullName>
    </recommendedName>
</protein>
<keyword evidence="2" id="KW-1185">Reference proteome</keyword>
<dbReference type="PATRIC" id="fig|1246995.3.peg.5334"/>
<name>U5W6A3_9ACTN</name>
<evidence type="ECO:0008006" key="3">
    <source>
        <dbReference type="Google" id="ProtNLM"/>
    </source>
</evidence>
<dbReference type="EMBL" id="CP006272">
    <property type="protein sequence ID" value="AGZ43525.1"/>
    <property type="molecule type" value="Genomic_DNA"/>
</dbReference>
<dbReference type="HOGENOM" id="CLU_166874_0_0_11"/>
<proteinExistence type="predicted"/>
<evidence type="ECO:0000313" key="1">
    <source>
        <dbReference type="EMBL" id="AGZ43525.1"/>
    </source>
</evidence>
<dbReference type="InterPro" id="IPR011989">
    <property type="entry name" value="ARM-like"/>
</dbReference>
<evidence type="ECO:0000313" key="2">
    <source>
        <dbReference type="Proteomes" id="UP000017746"/>
    </source>
</evidence>
<dbReference type="RefSeq" id="WP_023364311.1">
    <property type="nucleotide sequence ID" value="NC_022657.1"/>
</dbReference>
<dbReference type="AlphaFoldDB" id="U5W6A3"/>
<gene>
    <name evidence="1" type="ORF">AFR_26315</name>
</gene>
<sequence>MAREFERWLRLLHSRDPGTSDDGYFAISRHARELVDDLLAEYDRERGPARLSLLMLLGDARSPKAFDVLAAELTSEDETMRRWARHGLEALDTKEARTLLWRDRQNNPPG</sequence>
<dbReference type="Gene3D" id="1.25.10.10">
    <property type="entry name" value="Leucine-rich Repeat Variant"/>
    <property type="match status" value="1"/>
</dbReference>
<dbReference type="eggNOG" id="COG1413">
    <property type="taxonomic scope" value="Bacteria"/>
</dbReference>
<dbReference type="OrthoDB" id="3381998at2"/>
<organism evidence="1 2">
    <name type="scientific">Actinoplanes friuliensis DSM 7358</name>
    <dbReference type="NCBI Taxonomy" id="1246995"/>
    <lineage>
        <taxon>Bacteria</taxon>
        <taxon>Bacillati</taxon>
        <taxon>Actinomycetota</taxon>
        <taxon>Actinomycetes</taxon>
        <taxon>Micromonosporales</taxon>
        <taxon>Micromonosporaceae</taxon>
        <taxon>Actinoplanes</taxon>
    </lineage>
</organism>
<reference evidence="1 2" key="1">
    <citation type="journal article" date="2014" name="J. Biotechnol.">
        <title>Complete genome sequence of the actinobacterium Actinoplanes friuliensis HAG 010964, producer of the lipopeptide antibiotic friulimycin.</title>
        <authorList>
            <person name="Ruckert C."/>
            <person name="Szczepanowski R."/>
            <person name="Albersmeier A."/>
            <person name="Goesmann A."/>
            <person name="Fischer N."/>
            <person name="Steinkamper A."/>
            <person name="Puhler A."/>
            <person name="Biener R."/>
            <person name="Schwartz D."/>
            <person name="Kalinowski J."/>
        </authorList>
    </citation>
    <scope>NUCLEOTIDE SEQUENCE [LARGE SCALE GENOMIC DNA]</scope>
    <source>
        <strain evidence="1 2">DSM 7358</strain>
    </source>
</reference>
<dbReference type="KEGG" id="afs:AFR_26315"/>
<dbReference type="STRING" id="1246995.AFR_26315"/>
<dbReference type="Proteomes" id="UP000017746">
    <property type="component" value="Chromosome"/>
</dbReference>
<accession>U5W6A3</accession>